<dbReference type="AlphaFoldDB" id="A0A9K3KI77"/>
<dbReference type="EMBL" id="JAGRRH010000023">
    <property type="protein sequence ID" value="KAG7343695.1"/>
    <property type="molecule type" value="Genomic_DNA"/>
</dbReference>
<evidence type="ECO:0000313" key="1">
    <source>
        <dbReference type="EMBL" id="KAG7343695.1"/>
    </source>
</evidence>
<organism evidence="1 2">
    <name type="scientific">Nitzschia inconspicua</name>
    <dbReference type="NCBI Taxonomy" id="303405"/>
    <lineage>
        <taxon>Eukaryota</taxon>
        <taxon>Sar</taxon>
        <taxon>Stramenopiles</taxon>
        <taxon>Ochrophyta</taxon>
        <taxon>Bacillariophyta</taxon>
        <taxon>Bacillariophyceae</taxon>
        <taxon>Bacillariophycidae</taxon>
        <taxon>Bacillariales</taxon>
        <taxon>Bacillariaceae</taxon>
        <taxon>Nitzschia</taxon>
    </lineage>
</organism>
<gene>
    <name evidence="1" type="ORF">IV203_021703</name>
</gene>
<proteinExistence type="predicted"/>
<accession>A0A9K3KI77</accession>
<comment type="caution">
    <text evidence="1">The sequence shown here is derived from an EMBL/GenBank/DDBJ whole genome shotgun (WGS) entry which is preliminary data.</text>
</comment>
<reference evidence="1" key="1">
    <citation type="journal article" date="2021" name="Sci. Rep.">
        <title>Diploid genomic architecture of Nitzschia inconspicua, an elite biomass production diatom.</title>
        <authorList>
            <person name="Oliver A."/>
            <person name="Podell S."/>
            <person name="Pinowska A."/>
            <person name="Traller J.C."/>
            <person name="Smith S.R."/>
            <person name="McClure R."/>
            <person name="Beliaev A."/>
            <person name="Bohutskyi P."/>
            <person name="Hill E.A."/>
            <person name="Rabines A."/>
            <person name="Zheng H."/>
            <person name="Allen L.Z."/>
            <person name="Kuo A."/>
            <person name="Grigoriev I.V."/>
            <person name="Allen A.E."/>
            <person name="Hazlebeck D."/>
            <person name="Allen E.E."/>
        </authorList>
    </citation>
    <scope>NUCLEOTIDE SEQUENCE</scope>
    <source>
        <strain evidence="1">Hildebrandi</strain>
    </source>
</reference>
<evidence type="ECO:0000313" key="2">
    <source>
        <dbReference type="Proteomes" id="UP000693970"/>
    </source>
</evidence>
<reference evidence="1" key="2">
    <citation type="submission" date="2021-04" db="EMBL/GenBank/DDBJ databases">
        <authorList>
            <person name="Podell S."/>
        </authorList>
    </citation>
    <scope>NUCLEOTIDE SEQUENCE</scope>
    <source>
        <strain evidence="1">Hildebrandi</strain>
    </source>
</reference>
<dbReference type="Proteomes" id="UP000693970">
    <property type="component" value="Unassembled WGS sequence"/>
</dbReference>
<sequence>MNRFGAINNEACSLLDSAEYGTAVGLFKEALTVLQTEISGSDSNHELFSERTKLCVPRIQNSSTSFFFHQQTEHFGPWIYAQPLRISPDESDVSNSHVFAVTFNMALACHLLATEFEDDSVGNYARQYFYKAKKLYQLPLKLIQESTSNFTSLMEEDLFLFAAVLNNISHVHSSLEEIECMMVYRHQLVKTLFFFIDAGVISHDRTFAFDCFLVNVQDLVCRIYTAGAA</sequence>
<name>A0A9K3KI77_9STRA</name>
<protein>
    <recommendedName>
        <fullName evidence="3">BRO1 domain-containing protein</fullName>
    </recommendedName>
</protein>
<evidence type="ECO:0008006" key="3">
    <source>
        <dbReference type="Google" id="ProtNLM"/>
    </source>
</evidence>
<keyword evidence="2" id="KW-1185">Reference proteome</keyword>